<dbReference type="EMBL" id="CAXAMM010004725">
    <property type="protein sequence ID" value="CAK9004711.1"/>
    <property type="molecule type" value="Genomic_DNA"/>
</dbReference>
<dbReference type="GO" id="GO:0005840">
    <property type="term" value="C:ribosome"/>
    <property type="evidence" value="ECO:0007669"/>
    <property type="project" value="UniProtKB-KW"/>
</dbReference>
<dbReference type="SUPFAM" id="SSF52166">
    <property type="entry name" value="Ribosomal protein L4"/>
    <property type="match status" value="1"/>
</dbReference>
<accession>A0ABP0IQ53</accession>
<feature type="compositionally biased region" description="Basic and acidic residues" evidence="5">
    <location>
        <begin position="869"/>
        <end position="881"/>
    </location>
</feature>
<comment type="caution">
    <text evidence="7">The sequence shown here is derived from an EMBL/GenBank/DDBJ whole genome shotgun (WGS) entry which is preliminary data.</text>
</comment>
<feature type="region of interest" description="Disordered" evidence="5">
    <location>
        <begin position="869"/>
        <end position="908"/>
    </location>
</feature>
<evidence type="ECO:0000256" key="3">
    <source>
        <dbReference type="ARBA" id="ARBA00023274"/>
    </source>
</evidence>
<keyword evidence="2 7" id="KW-0689">Ribosomal protein</keyword>
<dbReference type="InterPro" id="IPR002136">
    <property type="entry name" value="Ribosomal_uL4"/>
</dbReference>
<evidence type="ECO:0000313" key="7">
    <source>
        <dbReference type="EMBL" id="CAK9004711.1"/>
    </source>
</evidence>
<gene>
    <name evidence="7" type="ORF">SCF082_LOCUS8307</name>
</gene>
<organism evidence="7 8">
    <name type="scientific">Durusdinium trenchii</name>
    <dbReference type="NCBI Taxonomy" id="1381693"/>
    <lineage>
        <taxon>Eukaryota</taxon>
        <taxon>Sar</taxon>
        <taxon>Alveolata</taxon>
        <taxon>Dinophyceae</taxon>
        <taxon>Suessiales</taxon>
        <taxon>Symbiodiniaceae</taxon>
        <taxon>Durusdinium</taxon>
    </lineage>
</organism>
<keyword evidence="8" id="KW-1185">Reference proteome</keyword>
<evidence type="ECO:0000256" key="5">
    <source>
        <dbReference type="SAM" id="MobiDB-lite"/>
    </source>
</evidence>
<protein>
    <submittedName>
        <fullName evidence="7">60S ribosomal protein L4-2 (L1)</fullName>
    </submittedName>
</protein>
<feature type="region of interest" description="Disordered" evidence="5">
    <location>
        <begin position="453"/>
        <end position="477"/>
    </location>
</feature>
<dbReference type="Pfam" id="PF14374">
    <property type="entry name" value="Ribos_L4_asso_C"/>
    <property type="match status" value="1"/>
</dbReference>
<dbReference type="PANTHER" id="PTHR19431">
    <property type="entry name" value="60S RIBOSOMAL PROTEIN L4"/>
    <property type="match status" value="1"/>
</dbReference>
<dbReference type="InterPro" id="IPR023574">
    <property type="entry name" value="Ribosomal_uL4_dom_sf"/>
</dbReference>
<dbReference type="Gene3D" id="3.40.1370.10">
    <property type="match status" value="3"/>
</dbReference>
<comment type="similarity">
    <text evidence="1">Belongs to the universal ribosomal protein uL4 family.</text>
</comment>
<evidence type="ECO:0000313" key="8">
    <source>
        <dbReference type="Proteomes" id="UP001642464"/>
    </source>
</evidence>
<dbReference type="Proteomes" id="UP001642464">
    <property type="component" value="Unassembled WGS sequence"/>
</dbReference>
<sequence length="908" mass="100578">MATARPVVSIYNFENPSEKTGTMPMPVVLQSPLRPDLVREVHRDMAKNKRQAYAVKPKAGYDTAAESWCTGRAVARIPRAPGGGTHRAGQAAFGNQARGGGMFNPTTIWRRWHRRVNVTKKRHAVACALAASALPPLVMARGHKINQVSRRLKQEERIFPLPVFGLKQPAASCVLRASAQPQVAELPLVVSDGIQSLTKTKQAKEALKKLGCGEDWEIGIGGNSCSRGHSHDTSGKNFSSYGQMPVKFSLQRKTLSDRRVSQRTRWVFVDLDARVRSSRGPYCIFLEVFLAFPAAPGQELQKVIDSKSIRAGQGKARNRRYVKRLGPLVIYNEDNGITRAMRNIPGVECAHVDRLNLLRLAPGGSFGRFVIFTEGAFKKLSDIYGTLKSLDSLGSGAPKKKGYTLPRAAMANADLARIINSTEVQSVLRPKMERYTHGIKRNALKSKELMEELNPGSTERRAVQLKSSQKGTPEPCLWPEEYDEVQKKKKEHKKGDETFYKTLMKAFEAKAAADAAKKAAEKADDEEDDAWRSEILLSDEIRVCVAGFRTKKPLELSIREPSIQLRALAKQKLAARPVATAGVTGASDGSGISGNEMVQTPRIEEEDGNCCPNDAGVSLGCCPGGGSVVPAPEVASVAKDSKRVNNVEHFELDDFCLRTIVIPWEDGLRGKASRAVGILDFLQSKDIEPEGQLKELLEGGPLDDIKSEQRTLNTRKKLLAKLDKLKAKVTEKKEAWQAFLQKSQEHHLKQEETYKADVKALEQAIMETQADLNKITAREQDSMDVSSKEDKMDTTELKRQLADSHARIQYLQQKMESYAMGVVPQPREFPFNDKSPQVNKFPQTILPVGEGGVDRAEEARLARFKALEDAKKRSDVKETNKSEQYQNRIVGEGDQPMLMNADTSSESD</sequence>
<dbReference type="Pfam" id="PF00573">
    <property type="entry name" value="Ribosomal_L4"/>
    <property type="match status" value="2"/>
</dbReference>
<feature type="coiled-coil region" evidence="4">
    <location>
        <begin position="708"/>
        <end position="778"/>
    </location>
</feature>
<evidence type="ECO:0000256" key="4">
    <source>
        <dbReference type="SAM" id="Coils"/>
    </source>
</evidence>
<proteinExistence type="inferred from homology"/>
<keyword evidence="3" id="KW-0687">Ribonucleoprotein</keyword>
<name>A0ABP0IQ53_9DINO</name>
<keyword evidence="4" id="KW-0175">Coiled coil</keyword>
<dbReference type="InterPro" id="IPR045240">
    <property type="entry name" value="Ribosomal_uL4_euk/arch"/>
</dbReference>
<evidence type="ECO:0000259" key="6">
    <source>
        <dbReference type="Pfam" id="PF14374"/>
    </source>
</evidence>
<dbReference type="InterPro" id="IPR025755">
    <property type="entry name" value="Ribos_uL4_C_dom"/>
</dbReference>
<reference evidence="7 8" key="1">
    <citation type="submission" date="2024-02" db="EMBL/GenBank/DDBJ databases">
        <authorList>
            <person name="Chen Y."/>
            <person name="Shah S."/>
            <person name="Dougan E. K."/>
            <person name="Thang M."/>
            <person name="Chan C."/>
        </authorList>
    </citation>
    <scope>NUCLEOTIDE SEQUENCE [LARGE SCALE GENOMIC DNA]</scope>
</reference>
<evidence type="ECO:0000256" key="1">
    <source>
        <dbReference type="ARBA" id="ARBA00010528"/>
    </source>
</evidence>
<feature type="domain" description="Large ribosomal subunit protein uL4 C-terminal" evidence="6">
    <location>
        <begin position="401"/>
        <end position="470"/>
    </location>
</feature>
<evidence type="ECO:0000256" key="2">
    <source>
        <dbReference type="ARBA" id="ARBA00022980"/>
    </source>
</evidence>